<protein>
    <submittedName>
        <fullName evidence="1">Uncharacterized protein</fullName>
    </submittedName>
</protein>
<gene>
    <name evidence="1" type="ORF">KCU98_g15365</name>
</gene>
<keyword evidence="2" id="KW-1185">Reference proteome</keyword>
<feature type="non-terminal residue" evidence="1">
    <location>
        <position position="1"/>
    </location>
</feature>
<evidence type="ECO:0000313" key="2">
    <source>
        <dbReference type="Proteomes" id="UP000729357"/>
    </source>
</evidence>
<sequence length="177" mass="20348">MSSTEPQYSWLWCDDNEKITEWFLNEPDHHEYQFFYSSFINAANRAWELLRHKNTILQPLDEEMINLLSRDPIPAGMLIETLNKYNRLIGGTKGYLEGKGLIRFQDVAPERSAVNNGEIELHKKVRSFCKKLPKAEQETMEDEEMADGEAAEVGKSPVQFEVAIVGGKKNNEDHDMA</sequence>
<comment type="caution">
    <text evidence="1">The sequence shown here is derived from an EMBL/GenBank/DDBJ whole genome shotgun (WGS) entry which is preliminary data.</text>
</comment>
<reference evidence="1" key="1">
    <citation type="journal article" date="2021" name="J Fungi (Basel)">
        <title>Virulence traits and population genomics of the black yeast Aureobasidium melanogenum.</title>
        <authorList>
            <person name="Cernosa A."/>
            <person name="Sun X."/>
            <person name="Gostincar C."/>
            <person name="Fang C."/>
            <person name="Gunde-Cimerman N."/>
            <person name="Song Z."/>
        </authorList>
    </citation>
    <scope>NUCLEOTIDE SEQUENCE</scope>
    <source>
        <strain evidence="1">EXF-9298</strain>
    </source>
</reference>
<name>A0A9P8JNG4_AURME</name>
<dbReference type="EMBL" id="JAHFXS010003242">
    <property type="protein sequence ID" value="KAG9969014.1"/>
    <property type="molecule type" value="Genomic_DNA"/>
</dbReference>
<evidence type="ECO:0000313" key="1">
    <source>
        <dbReference type="EMBL" id="KAG9969014.1"/>
    </source>
</evidence>
<organism evidence="1 2">
    <name type="scientific">Aureobasidium melanogenum</name>
    <name type="common">Aureobasidium pullulans var. melanogenum</name>
    <dbReference type="NCBI Taxonomy" id="46634"/>
    <lineage>
        <taxon>Eukaryota</taxon>
        <taxon>Fungi</taxon>
        <taxon>Dikarya</taxon>
        <taxon>Ascomycota</taxon>
        <taxon>Pezizomycotina</taxon>
        <taxon>Dothideomycetes</taxon>
        <taxon>Dothideomycetidae</taxon>
        <taxon>Dothideales</taxon>
        <taxon>Saccotheciaceae</taxon>
        <taxon>Aureobasidium</taxon>
    </lineage>
</organism>
<dbReference type="AlphaFoldDB" id="A0A9P8JNG4"/>
<accession>A0A9P8JNG4</accession>
<dbReference type="Proteomes" id="UP000729357">
    <property type="component" value="Unassembled WGS sequence"/>
</dbReference>
<reference evidence="1" key="2">
    <citation type="submission" date="2021-08" db="EMBL/GenBank/DDBJ databases">
        <authorList>
            <person name="Gostincar C."/>
            <person name="Sun X."/>
            <person name="Song Z."/>
            <person name="Gunde-Cimerman N."/>
        </authorList>
    </citation>
    <scope>NUCLEOTIDE SEQUENCE</scope>
    <source>
        <strain evidence="1">EXF-9298</strain>
    </source>
</reference>
<proteinExistence type="predicted"/>